<keyword evidence="4" id="KW-0963">Cytoplasm</keyword>
<dbReference type="EC" id="1.5.1.2" evidence="4 5"/>
<keyword evidence="10" id="KW-1185">Reference proteome</keyword>
<feature type="domain" description="Pyrroline-5-carboxylate reductase catalytic N-terminal" evidence="7">
    <location>
        <begin position="7"/>
        <end position="97"/>
    </location>
</feature>
<dbReference type="KEGG" id="vai:BU251_05710"/>
<dbReference type="GO" id="GO:0005737">
    <property type="term" value="C:cytoplasm"/>
    <property type="evidence" value="ECO:0007669"/>
    <property type="project" value="UniProtKB-SubCell"/>
</dbReference>
<keyword evidence="4" id="KW-0641">Proline biosynthesis</keyword>
<dbReference type="PANTHER" id="PTHR11645:SF0">
    <property type="entry name" value="PYRROLINE-5-CARBOXYLATE REDUCTASE 3"/>
    <property type="match status" value="1"/>
</dbReference>
<evidence type="ECO:0000313" key="9">
    <source>
        <dbReference type="EMBL" id="QAT17260.1"/>
    </source>
</evidence>
<evidence type="ECO:0000256" key="3">
    <source>
        <dbReference type="ARBA" id="ARBA00023002"/>
    </source>
</evidence>
<dbReference type="Pfam" id="PF14748">
    <property type="entry name" value="P5CR_dimer"/>
    <property type="match status" value="1"/>
</dbReference>
<dbReference type="GO" id="GO:0004735">
    <property type="term" value="F:pyrroline-5-carboxylate reductase activity"/>
    <property type="evidence" value="ECO:0007669"/>
    <property type="project" value="UniProtKB-UniRule"/>
</dbReference>
<protein>
    <recommendedName>
        <fullName evidence="4 5">Pyrroline-5-carboxylate reductase</fullName>
        <shortName evidence="4">P5C reductase</shortName>
        <shortName evidence="4">P5CR</shortName>
        <ecNumber evidence="4 5">1.5.1.2</ecNumber>
    </recommendedName>
    <alternativeName>
        <fullName evidence="4">PCA reductase</fullName>
    </alternativeName>
</protein>
<gene>
    <name evidence="4" type="primary">proC</name>
    <name evidence="9" type="ORF">BU251_05710</name>
</gene>
<dbReference type="GO" id="GO:0055129">
    <property type="term" value="P:L-proline biosynthetic process"/>
    <property type="evidence" value="ECO:0007669"/>
    <property type="project" value="UniProtKB-UniRule"/>
</dbReference>
<keyword evidence="2 4" id="KW-0521">NADP</keyword>
<keyword evidence="3 4" id="KW-0560">Oxidoreductase</keyword>
<proteinExistence type="inferred from homology"/>
<dbReference type="AlphaFoldDB" id="A0A410P561"/>
<name>A0A410P561_VELA1</name>
<dbReference type="EMBL" id="CP019384">
    <property type="protein sequence ID" value="QAT17260.1"/>
    <property type="molecule type" value="Genomic_DNA"/>
</dbReference>
<keyword evidence="4" id="KW-0028">Amino-acid biosynthesis</keyword>
<comment type="catalytic activity">
    <reaction evidence="4">
        <text>L-proline + NAD(+) = (S)-1-pyrroline-5-carboxylate + NADH + 2 H(+)</text>
        <dbReference type="Rhea" id="RHEA:14105"/>
        <dbReference type="ChEBI" id="CHEBI:15378"/>
        <dbReference type="ChEBI" id="CHEBI:17388"/>
        <dbReference type="ChEBI" id="CHEBI:57540"/>
        <dbReference type="ChEBI" id="CHEBI:57945"/>
        <dbReference type="ChEBI" id="CHEBI:60039"/>
        <dbReference type="EC" id="1.5.1.2"/>
    </reaction>
</comment>
<comment type="pathway">
    <text evidence="4">Amino-acid biosynthesis; L-proline biosynthesis; L-proline from L-glutamate 5-semialdehyde: step 1/1.</text>
</comment>
<comment type="similarity">
    <text evidence="1 4">Belongs to the pyrroline-5-carboxylate reductase family.</text>
</comment>
<comment type="catalytic activity">
    <reaction evidence="4">
        <text>L-proline + NADP(+) = (S)-1-pyrroline-5-carboxylate + NADPH + 2 H(+)</text>
        <dbReference type="Rhea" id="RHEA:14109"/>
        <dbReference type="ChEBI" id="CHEBI:15378"/>
        <dbReference type="ChEBI" id="CHEBI:17388"/>
        <dbReference type="ChEBI" id="CHEBI:57783"/>
        <dbReference type="ChEBI" id="CHEBI:58349"/>
        <dbReference type="ChEBI" id="CHEBI:60039"/>
        <dbReference type="EC" id="1.5.1.2"/>
    </reaction>
</comment>
<dbReference type="HAMAP" id="MF_01925">
    <property type="entry name" value="P5C_reductase"/>
    <property type="match status" value="1"/>
</dbReference>
<feature type="binding site" evidence="6">
    <location>
        <begin position="10"/>
        <end position="15"/>
    </location>
    <ligand>
        <name>NADP(+)</name>
        <dbReference type="ChEBI" id="CHEBI:58349"/>
    </ligand>
</feature>
<dbReference type="InterPro" id="IPR000304">
    <property type="entry name" value="Pyrroline-COOH_reductase"/>
</dbReference>
<feature type="binding site" evidence="6">
    <location>
        <begin position="70"/>
        <end position="73"/>
    </location>
    <ligand>
        <name>NADP(+)</name>
        <dbReference type="ChEBI" id="CHEBI:58349"/>
    </ligand>
</feature>
<dbReference type="Gene3D" id="3.40.50.720">
    <property type="entry name" value="NAD(P)-binding Rossmann-like Domain"/>
    <property type="match status" value="1"/>
</dbReference>
<dbReference type="PANTHER" id="PTHR11645">
    <property type="entry name" value="PYRROLINE-5-CARBOXYLATE REDUCTASE"/>
    <property type="match status" value="1"/>
</dbReference>
<dbReference type="Gene3D" id="1.10.3730.10">
    <property type="entry name" value="ProC C-terminal domain-like"/>
    <property type="match status" value="1"/>
</dbReference>
<evidence type="ECO:0000256" key="4">
    <source>
        <dbReference type="HAMAP-Rule" id="MF_01925"/>
    </source>
</evidence>
<dbReference type="Proteomes" id="UP000287243">
    <property type="component" value="Chromosome"/>
</dbReference>
<dbReference type="Pfam" id="PF03807">
    <property type="entry name" value="F420_oxidored"/>
    <property type="match status" value="1"/>
</dbReference>
<dbReference type="InterPro" id="IPR008927">
    <property type="entry name" value="6-PGluconate_DH-like_C_sf"/>
</dbReference>
<dbReference type="NCBIfam" id="TIGR00112">
    <property type="entry name" value="proC"/>
    <property type="match status" value="1"/>
</dbReference>
<accession>A0A410P561</accession>
<dbReference type="PIRSF" id="PIRSF000193">
    <property type="entry name" value="Pyrrol-5-carb_rd"/>
    <property type="match status" value="1"/>
</dbReference>
<evidence type="ECO:0000256" key="5">
    <source>
        <dbReference type="NCBIfam" id="TIGR00112"/>
    </source>
</evidence>
<dbReference type="SUPFAM" id="SSF48179">
    <property type="entry name" value="6-phosphogluconate dehydrogenase C-terminal domain-like"/>
    <property type="match status" value="1"/>
</dbReference>
<sequence>MSHHSAVGIIGCGNMGAALTENLVKSWGADRIFVFDNDTQKQNALERHFRVRGVSGLDDLVDSCETIIIAVKPQDIDTVLDVLKGRWDKLVVSIAAGMTLRYLSARIGSRVPLVRAMPNLNAVVGASMTAISCNGAVAEPQKETAARVFESVGSVVFIKEELMNAFTAVAGSGPAFIAYLMDDMDSETVRDIFVKEALAFGFDPAAAEFIVDKTMAGTQKILQNFDRDIFIKRVCSKGGTTEAGMEAFVTRHKTAEGLSEAIRAACRRAGELAKI</sequence>
<evidence type="ECO:0000313" key="10">
    <source>
        <dbReference type="Proteomes" id="UP000287243"/>
    </source>
</evidence>
<evidence type="ECO:0000256" key="6">
    <source>
        <dbReference type="PIRSR" id="PIRSR000193-1"/>
    </source>
</evidence>
<dbReference type="InterPro" id="IPR028939">
    <property type="entry name" value="P5C_Rdtase_cat_N"/>
</dbReference>
<dbReference type="SUPFAM" id="SSF51735">
    <property type="entry name" value="NAD(P)-binding Rossmann-fold domains"/>
    <property type="match status" value="1"/>
</dbReference>
<evidence type="ECO:0000256" key="2">
    <source>
        <dbReference type="ARBA" id="ARBA00022857"/>
    </source>
</evidence>
<dbReference type="InterPro" id="IPR029036">
    <property type="entry name" value="P5CR_dimer"/>
</dbReference>
<dbReference type="InterPro" id="IPR036291">
    <property type="entry name" value="NAD(P)-bd_dom_sf"/>
</dbReference>
<dbReference type="UniPathway" id="UPA00098">
    <property type="reaction ID" value="UER00361"/>
</dbReference>
<reference evidence="9 10" key="1">
    <citation type="submission" date="2017-01" db="EMBL/GenBank/DDBJ databases">
        <title>First insights into the biology of 'candidatus Vampirococcus archaeovorus'.</title>
        <authorList>
            <person name="Kizina J."/>
            <person name="Jordan S."/>
            <person name="Stueber K."/>
            <person name="Reinhardt R."/>
            <person name="Harder J."/>
        </authorList>
    </citation>
    <scope>NUCLEOTIDE SEQUENCE [LARGE SCALE GENOMIC DNA]</scope>
    <source>
        <strain evidence="9 10">LiM</strain>
    </source>
</reference>
<feature type="domain" description="Pyrroline-5-carboxylate reductase dimerisation" evidence="8">
    <location>
        <begin position="160"/>
        <end position="272"/>
    </location>
</feature>
<comment type="function">
    <text evidence="4">Catalyzes the reduction of 1-pyrroline-5-carboxylate (PCA) to L-proline.</text>
</comment>
<dbReference type="OrthoDB" id="9805754at2"/>
<evidence type="ECO:0000259" key="7">
    <source>
        <dbReference type="Pfam" id="PF03807"/>
    </source>
</evidence>
<dbReference type="RefSeq" id="WP_128700036.1">
    <property type="nucleotide sequence ID" value="NZ_CP019384.1"/>
</dbReference>
<evidence type="ECO:0000259" key="8">
    <source>
        <dbReference type="Pfam" id="PF14748"/>
    </source>
</evidence>
<comment type="subcellular location">
    <subcellularLocation>
        <location evidence="4">Cytoplasm</location>
    </subcellularLocation>
</comment>
<organism evidence="9 10">
    <name type="scientific">Velamenicoccus archaeovorus</name>
    <dbReference type="NCBI Taxonomy" id="1930593"/>
    <lineage>
        <taxon>Bacteria</taxon>
        <taxon>Pseudomonadati</taxon>
        <taxon>Candidatus Omnitrophota</taxon>
        <taxon>Candidatus Velamenicoccus</taxon>
    </lineage>
</organism>
<evidence type="ECO:0000256" key="1">
    <source>
        <dbReference type="ARBA" id="ARBA00005525"/>
    </source>
</evidence>